<keyword evidence="6" id="KW-0946">Virion</keyword>
<keyword evidence="3" id="KW-0808">Transferase</keyword>
<dbReference type="EMBL" id="MN738883">
    <property type="protein sequence ID" value="QHT29822.1"/>
    <property type="molecule type" value="Genomic_DNA"/>
</dbReference>
<organism evidence="10">
    <name type="scientific">viral metagenome</name>
    <dbReference type="NCBI Taxonomy" id="1070528"/>
    <lineage>
        <taxon>unclassified sequences</taxon>
        <taxon>metagenomes</taxon>
        <taxon>organismal metagenomes</taxon>
    </lineage>
</organism>
<keyword evidence="5" id="KW-0067">ATP-binding</keyword>
<reference evidence="10" key="1">
    <citation type="journal article" date="2020" name="Nature">
        <title>Giant virus diversity and host interactions through global metagenomics.</title>
        <authorList>
            <person name="Schulz F."/>
            <person name="Roux S."/>
            <person name="Paez-Espino D."/>
            <person name="Jungbluth S."/>
            <person name="Walsh D.A."/>
            <person name="Denef V.J."/>
            <person name="McMahon K.D."/>
            <person name="Konstantinidis K.T."/>
            <person name="Eloe-Fadrosh E.A."/>
            <person name="Kyrpides N.C."/>
            <person name="Woyke T."/>
        </authorList>
    </citation>
    <scope>NUCLEOTIDE SEQUENCE</scope>
    <source>
        <strain evidence="10">GVMAG-M-3300009068-24</strain>
    </source>
</reference>
<comment type="subcellular location">
    <subcellularLocation>
        <location evidence="1">Virion</location>
    </subcellularLocation>
</comment>
<keyword evidence="4" id="KW-0547">Nucleotide-binding</keyword>
<dbReference type="InterPro" id="IPR045355">
    <property type="entry name" value="PolyA_pol_cat_su"/>
</dbReference>
<dbReference type="GO" id="GO:0044423">
    <property type="term" value="C:virion component"/>
    <property type="evidence" value="ECO:0007669"/>
    <property type="project" value="UniProtKB-KW"/>
</dbReference>
<evidence type="ECO:0000256" key="8">
    <source>
        <dbReference type="SAM" id="MobiDB-lite"/>
    </source>
</evidence>
<dbReference type="GO" id="GO:0016740">
    <property type="term" value="F:transferase activity"/>
    <property type="evidence" value="ECO:0007669"/>
    <property type="project" value="UniProtKB-KW"/>
</dbReference>
<keyword evidence="7" id="KW-0804">Transcription</keyword>
<evidence type="ECO:0000256" key="5">
    <source>
        <dbReference type="ARBA" id="ARBA00022840"/>
    </source>
</evidence>
<evidence type="ECO:0000259" key="9">
    <source>
        <dbReference type="Pfam" id="PF19244"/>
    </source>
</evidence>
<feature type="domain" description="Poly(A) polymerase catalytic subunit" evidence="9">
    <location>
        <begin position="49"/>
        <end position="177"/>
    </location>
</feature>
<sequence>MKYKTKLCEDNMSFQECELAILRHAVDETEEKVKSTAVRNPEIDQIIAILEEFLVTKKLICYGGTAINNILPREAQFYNRDVEIPDYDFYSPEAMDHAVELADLYYAKGYKEVEAKAGVHYGTFKVFVNFTPIADITYLPEALFKSLQSEAISVAGILYSPPDFLRMNMYLELSRPRGDVSRWEKVLKRLTILNEHYPFHVNYDCQQVNFQRQMDDIPKDADESIQEKIYRTVRDTLVDQGVVFFGGYASSIYSRYMPVKQRRLVQRVPDFDVLSETPERVATIVRERLADVGVKNAQIERREPIGEIVPVHYEIRVGKDILAHVYEPIACHSYNQIDVEGRKVFIGTIDTLLTFYLAFKYVQLPYYYPDRIMCMAKFLFDVQQENRLEQRGILKRFSSDCVGKQATLDDIRIEKSNKFKELANQRGTREYNLWFLKYSPGTPIKATKACPCAAKKGGPGPSPSKAAAAAAPATTKKRRRRAAATTQRRALMKLFA</sequence>
<evidence type="ECO:0000256" key="4">
    <source>
        <dbReference type="ARBA" id="ARBA00022741"/>
    </source>
</evidence>
<dbReference type="GO" id="GO:0006397">
    <property type="term" value="P:mRNA processing"/>
    <property type="evidence" value="ECO:0007669"/>
    <property type="project" value="UniProtKB-KW"/>
</dbReference>
<dbReference type="Pfam" id="PF19244">
    <property type="entry name" value="Poly_A_pol_cat"/>
    <property type="match status" value="1"/>
</dbReference>
<feature type="region of interest" description="Disordered" evidence="8">
    <location>
        <begin position="455"/>
        <end position="486"/>
    </location>
</feature>
<proteinExistence type="predicted"/>
<evidence type="ECO:0000256" key="3">
    <source>
        <dbReference type="ARBA" id="ARBA00022679"/>
    </source>
</evidence>
<evidence type="ECO:0000256" key="2">
    <source>
        <dbReference type="ARBA" id="ARBA00022664"/>
    </source>
</evidence>
<dbReference type="AlphaFoldDB" id="A0A6C0EM72"/>
<feature type="compositionally biased region" description="Low complexity" evidence="8">
    <location>
        <begin position="463"/>
        <end position="474"/>
    </location>
</feature>
<keyword evidence="2" id="KW-0507">mRNA processing</keyword>
<accession>A0A6C0EM72</accession>
<evidence type="ECO:0000256" key="6">
    <source>
        <dbReference type="ARBA" id="ARBA00022844"/>
    </source>
</evidence>
<evidence type="ECO:0000256" key="7">
    <source>
        <dbReference type="ARBA" id="ARBA00023163"/>
    </source>
</evidence>
<evidence type="ECO:0000256" key="1">
    <source>
        <dbReference type="ARBA" id="ARBA00004328"/>
    </source>
</evidence>
<dbReference type="GO" id="GO:0005524">
    <property type="term" value="F:ATP binding"/>
    <property type="evidence" value="ECO:0007669"/>
    <property type="project" value="UniProtKB-KW"/>
</dbReference>
<name>A0A6C0EM72_9ZZZZ</name>
<evidence type="ECO:0000313" key="10">
    <source>
        <dbReference type="EMBL" id="QHT29822.1"/>
    </source>
</evidence>
<protein>
    <recommendedName>
        <fullName evidence="9">Poly(A) polymerase catalytic subunit domain-containing protein</fullName>
    </recommendedName>
</protein>